<protein>
    <recommendedName>
        <fullName evidence="7">Leucine-rich repeat-containing N-terminal plant-type domain-containing protein</fullName>
    </recommendedName>
</protein>
<dbReference type="InterPro" id="IPR053038">
    <property type="entry name" value="RLP_Defense"/>
</dbReference>
<keyword evidence="4" id="KW-0677">Repeat</keyword>
<evidence type="ECO:0000256" key="3">
    <source>
        <dbReference type="ARBA" id="ARBA00022729"/>
    </source>
</evidence>
<accession>A0A8R7UPG0</accession>
<keyword evidence="3 6" id="KW-0732">Signal</keyword>
<dbReference type="InterPro" id="IPR001611">
    <property type="entry name" value="Leu-rich_rpt"/>
</dbReference>
<feature type="signal peptide" evidence="6">
    <location>
        <begin position="1"/>
        <end position="22"/>
    </location>
</feature>
<dbReference type="FunFam" id="3.80.10.10:FF:000383">
    <property type="entry name" value="Leucine-rich repeat receptor protein kinase EMS1"/>
    <property type="match status" value="1"/>
</dbReference>
<keyword evidence="2" id="KW-0433">Leucine-rich repeat</keyword>
<dbReference type="EnsemblPlants" id="TuG1812G0500004885.01.T01">
    <property type="protein sequence ID" value="TuG1812G0500004885.01.T01.cds385937"/>
    <property type="gene ID" value="TuG1812G0500004885.01"/>
</dbReference>
<dbReference type="InterPro" id="IPR032675">
    <property type="entry name" value="LRR_dom_sf"/>
</dbReference>
<dbReference type="SUPFAM" id="SSF52058">
    <property type="entry name" value="L domain-like"/>
    <property type="match status" value="1"/>
</dbReference>
<organism evidence="8 9">
    <name type="scientific">Triticum urartu</name>
    <name type="common">Red wild einkorn</name>
    <name type="synonym">Crithodium urartu</name>
    <dbReference type="NCBI Taxonomy" id="4572"/>
    <lineage>
        <taxon>Eukaryota</taxon>
        <taxon>Viridiplantae</taxon>
        <taxon>Streptophyta</taxon>
        <taxon>Embryophyta</taxon>
        <taxon>Tracheophyta</taxon>
        <taxon>Spermatophyta</taxon>
        <taxon>Magnoliopsida</taxon>
        <taxon>Liliopsida</taxon>
        <taxon>Poales</taxon>
        <taxon>Poaceae</taxon>
        <taxon>BOP clade</taxon>
        <taxon>Pooideae</taxon>
        <taxon>Triticodae</taxon>
        <taxon>Triticeae</taxon>
        <taxon>Triticinae</taxon>
        <taxon>Triticum</taxon>
    </lineage>
</organism>
<dbReference type="RefSeq" id="XP_048532394.1">
    <property type="nucleotide sequence ID" value="XM_048676437.1"/>
</dbReference>
<evidence type="ECO:0000256" key="5">
    <source>
        <dbReference type="ARBA" id="ARBA00023136"/>
    </source>
</evidence>
<proteinExistence type="predicted"/>
<dbReference type="GeneID" id="125511143"/>
<dbReference type="Pfam" id="PF08263">
    <property type="entry name" value="LRRNT_2"/>
    <property type="match status" value="1"/>
</dbReference>
<evidence type="ECO:0000256" key="1">
    <source>
        <dbReference type="ARBA" id="ARBA00004370"/>
    </source>
</evidence>
<dbReference type="FunFam" id="3.80.10.10:FF:000400">
    <property type="entry name" value="Nuclear pore complex protein NUP107"/>
    <property type="match status" value="1"/>
</dbReference>
<feature type="domain" description="Leucine-rich repeat-containing N-terminal plant-type" evidence="7">
    <location>
        <begin position="34"/>
        <end position="72"/>
    </location>
</feature>
<dbReference type="KEGG" id="tua:125511143"/>
<feature type="chain" id="PRO_5035927372" description="Leucine-rich repeat-containing N-terminal plant-type domain-containing protein" evidence="6">
    <location>
        <begin position="23"/>
        <end position="386"/>
    </location>
</feature>
<dbReference type="Pfam" id="PF13855">
    <property type="entry name" value="LRR_8"/>
    <property type="match status" value="1"/>
</dbReference>
<dbReference type="PANTHER" id="PTHR48064">
    <property type="entry name" value="OS01G0750400 PROTEIN"/>
    <property type="match status" value="1"/>
</dbReference>
<reference evidence="9" key="1">
    <citation type="journal article" date="2013" name="Nature">
        <title>Draft genome of the wheat A-genome progenitor Triticum urartu.</title>
        <authorList>
            <person name="Ling H.Q."/>
            <person name="Zhao S."/>
            <person name="Liu D."/>
            <person name="Wang J."/>
            <person name="Sun H."/>
            <person name="Zhang C."/>
            <person name="Fan H."/>
            <person name="Li D."/>
            <person name="Dong L."/>
            <person name="Tao Y."/>
            <person name="Gao C."/>
            <person name="Wu H."/>
            <person name="Li Y."/>
            <person name="Cui Y."/>
            <person name="Guo X."/>
            <person name="Zheng S."/>
            <person name="Wang B."/>
            <person name="Yu K."/>
            <person name="Liang Q."/>
            <person name="Yang W."/>
            <person name="Lou X."/>
            <person name="Chen J."/>
            <person name="Feng M."/>
            <person name="Jian J."/>
            <person name="Zhang X."/>
            <person name="Luo G."/>
            <person name="Jiang Y."/>
            <person name="Liu J."/>
            <person name="Wang Z."/>
            <person name="Sha Y."/>
            <person name="Zhang B."/>
            <person name="Wu H."/>
            <person name="Tang D."/>
            <person name="Shen Q."/>
            <person name="Xue P."/>
            <person name="Zou S."/>
            <person name="Wang X."/>
            <person name="Liu X."/>
            <person name="Wang F."/>
            <person name="Yang Y."/>
            <person name="An X."/>
            <person name="Dong Z."/>
            <person name="Zhang K."/>
            <person name="Zhang X."/>
            <person name="Luo M.C."/>
            <person name="Dvorak J."/>
            <person name="Tong Y."/>
            <person name="Wang J."/>
            <person name="Yang H."/>
            <person name="Li Z."/>
            <person name="Wang D."/>
            <person name="Zhang A."/>
            <person name="Wang J."/>
        </authorList>
    </citation>
    <scope>NUCLEOTIDE SEQUENCE</scope>
    <source>
        <strain evidence="9">cv. G1812</strain>
    </source>
</reference>
<dbReference type="InterPro" id="IPR013210">
    <property type="entry name" value="LRR_N_plant-typ"/>
</dbReference>
<evidence type="ECO:0000313" key="8">
    <source>
        <dbReference type="EnsemblPlants" id="TuG1812G0500004885.01.T01.cds385937"/>
    </source>
</evidence>
<evidence type="ECO:0000256" key="4">
    <source>
        <dbReference type="ARBA" id="ARBA00022737"/>
    </source>
</evidence>
<comment type="subcellular location">
    <subcellularLocation>
        <location evidence="1">Membrane</location>
    </subcellularLocation>
</comment>
<dbReference type="Gramene" id="TuG1812G0500004885.01.T01">
    <property type="protein sequence ID" value="TuG1812G0500004885.01.T01.cds385937"/>
    <property type="gene ID" value="TuG1812G0500004885.01"/>
</dbReference>
<evidence type="ECO:0000259" key="7">
    <source>
        <dbReference type="Pfam" id="PF08263"/>
    </source>
</evidence>
<name>A0A8R7UPG0_TRIUA</name>
<dbReference type="Pfam" id="PF00560">
    <property type="entry name" value="LRR_1"/>
    <property type="match status" value="2"/>
</dbReference>
<reference evidence="8" key="3">
    <citation type="submission" date="2022-06" db="UniProtKB">
        <authorList>
            <consortium name="EnsemblPlants"/>
        </authorList>
    </citation>
    <scope>IDENTIFICATION</scope>
</reference>
<keyword evidence="9" id="KW-1185">Reference proteome</keyword>
<evidence type="ECO:0000256" key="2">
    <source>
        <dbReference type="ARBA" id="ARBA00022614"/>
    </source>
</evidence>
<evidence type="ECO:0000313" key="9">
    <source>
        <dbReference type="Proteomes" id="UP000015106"/>
    </source>
</evidence>
<dbReference type="GO" id="GO:0016020">
    <property type="term" value="C:membrane"/>
    <property type="evidence" value="ECO:0007669"/>
    <property type="project" value="UniProtKB-SubCell"/>
</dbReference>
<dbReference type="Gene3D" id="3.80.10.10">
    <property type="entry name" value="Ribonuclease Inhibitor"/>
    <property type="match status" value="2"/>
</dbReference>
<sequence length="386" mass="42190">MKVTAKTRQLLLLVLVACTAHAAICSSSSLHGNETDRLSLLGFKNAISLDPQQVFMSWNDSTHFCNWEGVLCRTKKTLPHRVTSLNLTSRGLVGVGHISPTLGNLSFLHSLALTENSLTGEIPPSLGHLRRLQTLHLENNTLQGRIPSFANCSKLKDLRFSFNNLVGQFPADLPPRLQLLKLPANNLTGTIPASLANITTLKVISFAYNHFKGNIPSEFADLSSLQTLYVGINQLTGRFPQAILNLSTLVGLSLALNGLSGEVPPNLCSSLPNLQILQLGANLFRGHIPSSLANASNLIFIDLSRNHFTGSVPKIGKLTNLAHLNLERNQLQAHSREDWEFLDSLGNCTELQVFGMGWNRLSGQVPSSLGNLSSQIQRLYLNENQL</sequence>
<dbReference type="Proteomes" id="UP000015106">
    <property type="component" value="Chromosome 5"/>
</dbReference>
<dbReference type="AlphaFoldDB" id="A0A8R7UPG0"/>
<dbReference type="OrthoDB" id="785757at2759"/>
<evidence type="ECO:0000256" key="6">
    <source>
        <dbReference type="SAM" id="SignalP"/>
    </source>
</evidence>
<reference evidence="8" key="2">
    <citation type="submission" date="2018-03" db="EMBL/GenBank/DDBJ databases">
        <title>The Triticum urartu genome reveals the dynamic nature of wheat genome evolution.</title>
        <authorList>
            <person name="Ling H."/>
            <person name="Ma B."/>
            <person name="Shi X."/>
            <person name="Liu H."/>
            <person name="Dong L."/>
            <person name="Sun H."/>
            <person name="Cao Y."/>
            <person name="Gao Q."/>
            <person name="Zheng S."/>
            <person name="Li Y."/>
            <person name="Yu Y."/>
            <person name="Du H."/>
            <person name="Qi M."/>
            <person name="Li Y."/>
            <person name="Yu H."/>
            <person name="Cui Y."/>
            <person name="Wang N."/>
            <person name="Chen C."/>
            <person name="Wu H."/>
            <person name="Zhao Y."/>
            <person name="Zhang J."/>
            <person name="Li Y."/>
            <person name="Zhou W."/>
            <person name="Zhang B."/>
            <person name="Hu W."/>
            <person name="Eijk M."/>
            <person name="Tang J."/>
            <person name="Witsenboer H."/>
            <person name="Zhao S."/>
            <person name="Li Z."/>
            <person name="Zhang A."/>
            <person name="Wang D."/>
            <person name="Liang C."/>
        </authorList>
    </citation>
    <scope>NUCLEOTIDE SEQUENCE [LARGE SCALE GENOMIC DNA]</scope>
    <source>
        <strain evidence="8">cv. G1812</strain>
    </source>
</reference>
<dbReference type="PANTHER" id="PTHR48064:SF6">
    <property type="entry name" value="RECEPTOR-LIKE PROTEIN KINASE 2"/>
    <property type="match status" value="1"/>
</dbReference>
<gene>
    <name evidence="8" type="primary">LOC125511143</name>
</gene>
<keyword evidence="5" id="KW-0472">Membrane</keyword>